<dbReference type="Proteomes" id="UP001459277">
    <property type="component" value="Unassembled WGS sequence"/>
</dbReference>
<reference evidence="2 3" key="1">
    <citation type="submission" date="2024-01" db="EMBL/GenBank/DDBJ databases">
        <title>A telomere-to-telomere, gap-free genome of sweet tea (Lithocarpus litseifolius).</title>
        <authorList>
            <person name="Zhou J."/>
        </authorList>
    </citation>
    <scope>NUCLEOTIDE SEQUENCE [LARGE SCALE GENOMIC DNA]</scope>
    <source>
        <strain evidence="2">Zhou-2022a</strain>
        <tissue evidence="2">Leaf</tissue>
    </source>
</reference>
<dbReference type="GO" id="GO:0020037">
    <property type="term" value="F:heme binding"/>
    <property type="evidence" value="ECO:0007669"/>
    <property type="project" value="InterPro"/>
</dbReference>
<sequence>MESLPQHLLEEILLRVPVKSMICFRCVKKSWHTLFQDLTFITKHFRHHLSYKRPSRLRRCDRNKNMRCILYMVKKLCGPSSNTLLRFPLDDDHDDGGFVFFIEGFSMYFDRIDICVCINGIICLGHSSVGFVLWNSEIKEFKDVPAPPSPNVGYHKTTCAFGYDHYSNEFKVVSIYTKFQIHTGLLSPSVQIYNESTGYWRQIDTVFDQSVICFPGYYNELFFNGVYHWTGCILMDDRGQHLEAIISFDMREEVFRTIKMPDFGDLSHSNYFGKTLGVLGNCIALIIYDKRVIEKNFEIWVMRECGVKESWTNLYALGPISVIQRGEKLLMKDWLYLVGNKLLILKDRRRLLLFDFVTQIKNFHLRNPPDSLSLLQDLFVGSTGTSSEVILWTIAELIKHPSIFDKVRDEINSVIGSTRLVEKSNVANLPYLQAVVKETL</sequence>
<dbReference type="EMBL" id="JAZDWU010000003">
    <property type="protein sequence ID" value="KAL0006744.1"/>
    <property type="molecule type" value="Genomic_DNA"/>
</dbReference>
<dbReference type="Pfam" id="PF00067">
    <property type="entry name" value="p450"/>
    <property type="match status" value="1"/>
</dbReference>
<comment type="caution">
    <text evidence="2">The sequence shown here is derived from an EMBL/GenBank/DDBJ whole genome shotgun (WGS) entry which is preliminary data.</text>
</comment>
<dbReference type="InterPro" id="IPR050796">
    <property type="entry name" value="SCF_F-box_component"/>
</dbReference>
<dbReference type="GO" id="GO:0004497">
    <property type="term" value="F:monooxygenase activity"/>
    <property type="evidence" value="ECO:0007669"/>
    <property type="project" value="InterPro"/>
</dbReference>
<dbReference type="CDD" id="cd22157">
    <property type="entry name" value="F-box_AtFBW1-like"/>
    <property type="match status" value="1"/>
</dbReference>
<dbReference type="Pfam" id="PF00646">
    <property type="entry name" value="F-box"/>
    <property type="match status" value="1"/>
</dbReference>
<evidence type="ECO:0000313" key="3">
    <source>
        <dbReference type="Proteomes" id="UP001459277"/>
    </source>
</evidence>
<dbReference type="InterPro" id="IPR013187">
    <property type="entry name" value="F-box-assoc_dom_typ3"/>
</dbReference>
<dbReference type="InterPro" id="IPR002401">
    <property type="entry name" value="Cyt_P450_E_grp-I"/>
</dbReference>
<dbReference type="PANTHER" id="PTHR31672:SF13">
    <property type="entry name" value="F-BOX PROTEIN CPR30-LIKE"/>
    <property type="match status" value="1"/>
</dbReference>
<dbReference type="InterPro" id="IPR001128">
    <property type="entry name" value="Cyt_P450"/>
</dbReference>
<dbReference type="InterPro" id="IPR036047">
    <property type="entry name" value="F-box-like_dom_sf"/>
</dbReference>
<proteinExistence type="predicted"/>
<dbReference type="PROSITE" id="PS50181">
    <property type="entry name" value="FBOX"/>
    <property type="match status" value="1"/>
</dbReference>
<dbReference type="SUPFAM" id="SSF81383">
    <property type="entry name" value="F-box domain"/>
    <property type="match status" value="1"/>
</dbReference>
<evidence type="ECO:0000259" key="1">
    <source>
        <dbReference type="PROSITE" id="PS50181"/>
    </source>
</evidence>
<dbReference type="GO" id="GO:0016705">
    <property type="term" value="F:oxidoreductase activity, acting on paired donors, with incorporation or reduction of molecular oxygen"/>
    <property type="evidence" value="ECO:0007669"/>
    <property type="project" value="InterPro"/>
</dbReference>
<dbReference type="GO" id="GO:0005506">
    <property type="term" value="F:iron ion binding"/>
    <property type="evidence" value="ECO:0007669"/>
    <property type="project" value="InterPro"/>
</dbReference>
<evidence type="ECO:0000313" key="2">
    <source>
        <dbReference type="EMBL" id="KAL0006744.1"/>
    </source>
</evidence>
<gene>
    <name evidence="2" type="ORF">SO802_008246</name>
</gene>
<organism evidence="2 3">
    <name type="scientific">Lithocarpus litseifolius</name>
    <dbReference type="NCBI Taxonomy" id="425828"/>
    <lineage>
        <taxon>Eukaryota</taxon>
        <taxon>Viridiplantae</taxon>
        <taxon>Streptophyta</taxon>
        <taxon>Embryophyta</taxon>
        <taxon>Tracheophyta</taxon>
        <taxon>Spermatophyta</taxon>
        <taxon>Magnoliopsida</taxon>
        <taxon>eudicotyledons</taxon>
        <taxon>Gunneridae</taxon>
        <taxon>Pentapetalae</taxon>
        <taxon>rosids</taxon>
        <taxon>fabids</taxon>
        <taxon>Fagales</taxon>
        <taxon>Fagaceae</taxon>
        <taxon>Lithocarpus</taxon>
    </lineage>
</organism>
<dbReference type="PRINTS" id="PR00463">
    <property type="entry name" value="EP450I"/>
</dbReference>
<dbReference type="PANTHER" id="PTHR31672">
    <property type="entry name" value="BNACNNG10540D PROTEIN"/>
    <property type="match status" value="1"/>
</dbReference>
<dbReference type="NCBIfam" id="TIGR01640">
    <property type="entry name" value="F_box_assoc_1"/>
    <property type="match status" value="1"/>
</dbReference>
<dbReference type="Pfam" id="PF08268">
    <property type="entry name" value="FBA_3"/>
    <property type="match status" value="1"/>
</dbReference>
<accession>A0AAW2DAW2</accession>
<name>A0AAW2DAW2_9ROSI</name>
<feature type="domain" description="F-box" evidence="1">
    <location>
        <begin position="1"/>
        <end position="48"/>
    </location>
</feature>
<dbReference type="Gene3D" id="1.10.630.10">
    <property type="entry name" value="Cytochrome P450"/>
    <property type="match status" value="1"/>
</dbReference>
<dbReference type="InterPro" id="IPR001810">
    <property type="entry name" value="F-box_dom"/>
</dbReference>
<protein>
    <recommendedName>
        <fullName evidence="1">F-box domain-containing protein</fullName>
    </recommendedName>
</protein>
<keyword evidence="3" id="KW-1185">Reference proteome</keyword>
<dbReference type="AlphaFoldDB" id="A0AAW2DAW2"/>
<dbReference type="SUPFAM" id="SSF48264">
    <property type="entry name" value="Cytochrome P450"/>
    <property type="match status" value="1"/>
</dbReference>
<dbReference type="InterPro" id="IPR017451">
    <property type="entry name" value="F-box-assoc_interact_dom"/>
</dbReference>
<dbReference type="InterPro" id="IPR036396">
    <property type="entry name" value="Cyt_P450_sf"/>
</dbReference>